<evidence type="ECO:0000259" key="1">
    <source>
        <dbReference type="Pfam" id="PF05368"/>
    </source>
</evidence>
<sequence>MYVITGITGRVGGHVARALRSGKLPVRGVMRDQAKASAWVARGCEVAIAETTDTAALIKAFKGAEGVFVMLPSVRDPQPGFAEALPMVAALRTALDATRPERIVCLSTIGVQVKQPNLLNKLRILEEALNTLSIPIAFLRAAWFMENARSDIASARDRGVIASFLQPLDKPVPMVATSDVGRVAAELMQERWRGRRIVDLEGPRRVTPHDLAATFAKLFARPVRAEPVPRETWEGRFIAQGMKNPTPRIQMLDGFNEGWIEFEDGEAGARKGGVSLEASLKSLIERL</sequence>
<protein>
    <submittedName>
        <fullName evidence="2">NAD-dependent epimerase/dehydratase family protein</fullName>
    </submittedName>
</protein>
<dbReference type="Pfam" id="PF05368">
    <property type="entry name" value="NmrA"/>
    <property type="match status" value="1"/>
</dbReference>
<dbReference type="InterPro" id="IPR051604">
    <property type="entry name" value="Ergot_Alk_Oxidoreductase"/>
</dbReference>
<organism evidence="2 3">
    <name type="scientific">Dyella dinghuensis</name>
    <dbReference type="NCBI Taxonomy" id="1920169"/>
    <lineage>
        <taxon>Bacteria</taxon>
        <taxon>Pseudomonadati</taxon>
        <taxon>Pseudomonadota</taxon>
        <taxon>Gammaproteobacteria</taxon>
        <taxon>Lysobacterales</taxon>
        <taxon>Rhodanobacteraceae</taxon>
        <taxon>Dyella</taxon>
    </lineage>
</organism>
<keyword evidence="3" id="KW-1185">Reference proteome</keyword>
<dbReference type="SUPFAM" id="SSF51735">
    <property type="entry name" value="NAD(P)-binding Rossmann-fold domains"/>
    <property type="match status" value="1"/>
</dbReference>
<reference evidence="2 3" key="1">
    <citation type="submission" date="2018-12" db="EMBL/GenBank/DDBJ databases">
        <title>Dyella dinghuensis sp. nov. DHOA06 and Dyella choica sp. nov. 4M-K27, isolated from forest soil.</title>
        <authorList>
            <person name="Qiu L.-H."/>
            <person name="Gao Z.-H."/>
        </authorList>
    </citation>
    <scope>NUCLEOTIDE SEQUENCE [LARGE SCALE GENOMIC DNA]</scope>
    <source>
        <strain evidence="2 3">DHOA06</strain>
    </source>
</reference>
<dbReference type="PANTHER" id="PTHR43162:SF1">
    <property type="entry name" value="PRESTALK A DIFFERENTIATION PROTEIN A"/>
    <property type="match status" value="1"/>
</dbReference>
<name>A0A432LWD8_9GAMM</name>
<dbReference type="OrthoDB" id="9798669at2"/>
<evidence type="ECO:0000313" key="2">
    <source>
        <dbReference type="EMBL" id="RUL65763.1"/>
    </source>
</evidence>
<dbReference type="PANTHER" id="PTHR43162">
    <property type="match status" value="1"/>
</dbReference>
<gene>
    <name evidence="2" type="ORF">EKH79_03365</name>
</gene>
<dbReference type="Gene3D" id="3.40.50.720">
    <property type="entry name" value="NAD(P)-binding Rossmann-like Domain"/>
    <property type="match status" value="1"/>
</dbReference>
<dbReference type="EMBL" id="RYZR01000003">
    <property type="protein sequence ID" value="RUL65763.1"/>
    <property type="molecule type" value="Genomic_DNA"/>
</dbReference>
<dbReference type="InterPro" id="IPR036291">
    <property type="entry name" value="NAD(P)-bd_dom_sf"/>
</dbReference>
<dbReference type="Gene3D" id="3.90.25.10">
    <property type="entry name" value="UDP-galactose 4-epimerase, domain 1"/>
    <property type="match status" value="1"/>
</dbReference>
<accession>A0A432LWD8</accession>
<feature type="domain" description="NmrA-like" evidence="1">
    <location>
        <begin position="3"/>
        <end position="233"/>
    </location>
</feature>
<dbReference type="AlphaFoldDB" id="A0A432LWD8"/>
<evidence type="ECO:0000313" key="3">
    <source>
        <dbReference type="Proteomes" id="UP000267077"/>
    </source>
</evidence>
<proteinExistence type="predicted"/>
<comment type="caution">
    <text evidence="2">The sequence shown here is derived from an EMBL/GenBank/DDBJ whole genome shotgun (WGS) entry which is preliminary data.</text>
</comment>
<dbReference type="InterPro" id="IPR008030">
    <property type="entry name" value="NmrA-like"/>
</dbReference>
<dbReference type="Proteomes" id="UP000267077">
    <property type="component" value="Unassembled WGS sequence"/>
</dbReference>